<dbReference type="Pfam" id="PF19906">
    <property type="entry name" value="CGDB"/>
    <property type="match status" value="1"/>
</dbReference>
<evidence type="ECO:0000256" key="2">
    <source>
        <dbReference type="ARBA" id="ARBA00023277"/>
    </source>
</evidence>
<keyword evidence="2" id="KW-0119">Carbohydrate metabolism</keyword>
<evidence type="ECO:0000256" key="1">
    <source>
        <dbReference type="ARBA" id="ARBA00023239"/>
    </source>
</evidence>
<gene>
    <name evidence="6" type="ORF">ACFFGH_27325</name>
</gene>
<sequence length="133" mass="15035">MLPEKILEPGTLRQRDGKVSVSVRMPWYRALPLSSVTDVSLEVDGVRVPSESLRWTLQGRSFALDELPPRHDQWWYVLDSARVEGDLPALDPEVPHEVHATVGLFIPYIVVGDDTLKIVEHDRKTMHVEEAGS</sequence>
<dbReference type="EMBL" id="JBHLTG010000008">
    <property type="protein sequence ID" value="MFC0681557.1"/>
    <property type="molecule type" value="Genomic_DNA"/>
</dbReference>
<evidence type="ECO:0000256" key="3">
    <source>
        <dbReference type="ARBA" id="ARBA00046336"/>
    </source>
</evidence>
<protein>
    <recommendedName>
        <fullName evidence="4">C-deglycosylation enzyme beta subunit</fullName>
    </recommendedName>
</protein>
<organism evidence="6 7">
    <name type="scientific">Lysobacter korlensis</name>
    <dbReference type="NCBI Taxonomy" id="553636"/>
    <lineage>
        <taxon>Bacteria</taxon>
        <taxon>Pseudomonadati</taxon>
        <taxon>Pseudomonadota</taxon>
        <taxon>Gammaproteobacteria</taxon>
        <taxon>Lysobacterales</taxon>
        <taxon>Lysobacteraceae</taxon>
        <taxon>Lysobacter</taxon>
    </lineage>
</organism>
<comment type="caution">
    <text evidence="6">The sequence shown here is derived from an EMBL/GenBank/DDBJ whole genome shotgun (WGS) entry which is preliminary data.</text>
</comment>
<evidence type="ECO:0000313" key="6">
    <source>
        <dbReference type="EMBL" id="MFC0681557.1"/>
    </source>
</evidence>
<evidence type="ECO:0000259" key="5">
    <source>
        <dbReference type="Pfam" id="PF19906"/>
    </source>
</evidence>
<evidence type="ECO:0000256" key="4">
    <source>
        <dbReference type="ARBA" id="ARBA00047208"/>
    </source>
</evidence>
<dbReference type="InterPro" id="IPR045959">
    <property type="entry name" value="CGDB"/>
</dbReference>
<reference evidence="6 7" key="1">
    <citation type="submission" date="2024-09" db="EMBL/GenBank/DDBJ databases">
        <authorList>
            <person name="Sun Q."/>
            <person name="Mori K."/>
        </authorList>
    </citation>
    <scope>NUCLEOTIDE SEQUENCE [LARGE SCALE GENOMIC DNA]</scope>
    <source>
        <strain evidence="6 7">KCTC 23076</strain>
    </source>
</reference>
<keyword evidence="7" id="KW-1185">Reference proteome</keyword>
<proteinExistence type="inferred from homology"/>
<accession>A0ABV6RX53</accession>
<keyword evidence="1" id="KW-0456">Lyase</keyword>
<name>A0ABV6RX53_9GAMM</name>
<dbReference type="RefSeq" id="WP_386674392.1">
    <property type="nucleotide sequence ID" value="NZ_JBHLTG010000008.1"/>
</dbReference>
<evidence type="ECO:0000313" key="7">
    <source>
        <dbReference type="Proteomes" id="UP001589896"/>
    </source>
</evidence>
<feature type="domain" description="C-glycoside deglycosidase beta subunit" evidence="5">
    <location>
        <begin position="20"/>
        <end position="108"/>
    </location>
</feature>
<dbReference type="Proteomes" id="UP001589896">
    <property type="component" value="Unassembled WGS sequence"/>
</dbReference>
<comment type="similarity">
    <text evidence="3">Belongs to the C-glycoside deglycosidase beta subunit family.</text>
</comment>